<dbReference type="GO" id="GO:0005576">
    <property type="term" value="C:extracellular region"/>
    <property type="evidence" value="ECO:0007669"/>
    <property type="project" value="TreeGrafter"/>
</dbReference>
<dbReference type="AlphaFoldDB" id="A0A2T0MVH0"/>
<feature type="transmembrane region" description="Helical" evidence="1">
    <location>
        <begin position="12"/>
        <end position="33"/>
    </location>
</feature>
<dbReference type="EMBL" id="PVNG01000012">
    <property type="protein sequence ID" value="PRX62813.1"/>
    <property type="molecule type" value="Genomic_DNA"/>
</dbReference>
<reference evidence="4 5" key="1">
    <citation type="submission" date="2018-03" db="EMBL/GenBank/DDBJ databases">
        <title>Genomic Encyclopedia of Type Strains, Phase III (KMG-III): the genomes of soil and plant-associated and newly described type strains.</title>
        <authorList>
            <person name="Whitman W."/>
        </authorList>
    </citation>
    <scope>NUCLEOTIDE SEQUENCE [LARGE SCALE GENOMIC DNA]</scope>
    <source>
        <strain evidence="4 5">CGMCC 4.7104</strain>
    </source>
</reference>
<dbReference type="PANTHER" id="PTHR33371">
    <property type="entry name" value="INTERMEMBRANE PHOSPHOLIPID TRANSPORT SYSTEM BINDING PROTEIN MLAD-RELATED"/>
    <property type="match status" value="1"/>
</dbReference>
<feature type="domain" description="Mce/MlaD" evidence="2">
    <location>
        <begin position="41"/>
        <end position="118"/>
    </location>
</feature>
<dbReference type="Pfam" id="PF11887">
    <property type="entry name" value="Mce4_CUP1"/>
    <property type="match status" value="1"/>
</dbReference>
<evidence type="ECO:0000256" key="1">
    <source>
        <dbReference type="SAM" id="Phobius"/>
    </source>
</evidence>
<organism evidence="4 5">
    <name type="scientific">Nonomuraea fuscirosea</name>
    <dbReference type="NCBI Taxonomy" id="1291556"/>
    <lineage>
        <taxon>Bacteria</taxon>
        <taxon>Bacillati</taxon>
        <taxon>Actinomycetota</taxon>
        <taxon>Actinomycetes</taxon>
        <taxon>Streptosporangiales</taxon>
        <taxon>Streptosporangiaceae</taxon>
        <taxon>Nonomuraea</taxon>
    </lineage>
</organism>
<keyword evidence="1" id="KW-1133">Transmembrane helix</keyword>
<keyword evidence="1" id="KW-0472">Membrane</keyword>
<keyword evidence="5" id="KW-1185">Reference proteome</keyword>
<sequence length="342" mass="35660">MRPVNRAELSLATRMGIALAVLAVFAAATLYVVRTTTELRGTRIDAVFGRAGQGLDTASPVKIRGITVGDVTGIALDAKGRAVVTMHVDPGVKVPTTAVASVEPASVFGPKFVDLRPGAGETTGPYLSAGAVITDTEEPLDLSDTLGDAYRGLDAVDPREVTVIVHTLAKGLEGEGENLRELIGDAGTVVGVAHRHRAEARRFLHDAALLGTALSDKGDELVSISSDVNVITPDLLKRADKVRALLQEVTSVSGQVSHGLAKHRGNLRAGVHSGERVAALIYAQLGLAGDGVRGFNRLVDLLNELIEAPGPGGNRQLQVEAFIATDVCELIVGACGPTDGRR</sequence>
<dbReference type="Proteomes" id="UP000238312">
    <property type="component" value="Unassembled WGS sequence"/>
</dbReference>
<evidence type="ECO:0000259" key="3">
    <source>
        <dbReference type="Pfam" id="PF11887"/>
    </source>
</evidence>
<accession>A0A2T0MVH0</accession>
<dbReference type="InterPro" id="IPR003399">
    <property type="entry name" value="Mce/MlaD"/>
</dbReference>
<evidence type="ECO:0000313" key="5">
    <source>
        <dbReference type="Proteomes" id="UP000238312"/>
    </source>
</evidence>
<evidence type="ECO:0000313" key="4">
    <source>
        <dbReference type="EMBL" id="PRX62813.1"/>
    </source>
</evidence>
<dbReference type="InterPro" id="IPR005693">
    <property type="entry name" value="Mce"/>
</dbReference>
<dbReference type="InterPro" id="IPR052336">
    <property type="entry name" value="MlaD_Phospholipid_Transporter"/>
</dbReference>
<keyword evidence="1" id="KW-0812">Transmembrane</keyword>
<evidence type="ECO:0000259" key="2">
    <source>
        <dbReference type="Pfam" id="PF02470"/>
    </source>
</evidence>
<dbReference type="Pfam" id="PF02470">
    <property type="entry name" value="MlaD"/>
    <property type="match status" value="1"/>
</dbReference>
<comment type="caution">
    <text evidence="4">The sequence shown here is derived from an EMBL/GenBank/DDBJ whole genome shotgun (WGS) entry which is preliminary data.</text>
</comment>
<dbReference type="InterPro" id="IPR024516">
    <property type="entry name" value="Mce_C"/>
</dbReference>
<feature type="domain" description="Mammalian cell entry C-terminal" evidence="3">
    <location>
        <begin position="126"/>
        <end position="281"/>
    </location>
</feature>
<protein>
    <submittedName>
        <fullName evidence="4">Phospholipid/cholesterol/gamma-HCH transport system substrate-binding protein</fullName>
    </submittedName>
</protein>
<gene>
    <name evidence="4" type="ORF">B0I32_112310</name>
</gene>
<dbReference type="NCBIfam" id="TIGR00996">
    <property type="entry name" value="Mtu_fam_mce"/>
    <property type="match status" value="1"/>
</dbReference>
<name>A0A2T0MVH0_9ACTN</name>
<dbReference type="PANTHER" id="PTHR33371:SF16">
    <property type="entry name" value="MCE-FAMILY PROTEIN MCE3F"/>
    <property type="match status" value="1"/>
</dbReference>
<proteinExistence type="predicted"/>